<name>A0A5B9E145_9GAMM</name>
<evidence type="ECO:0000313" key="1">
    <source>
        <dbReference type="EMBL" id="QEE25264.1"/>
    </source>
</evidence>
<dbReference type="Proteomes" id="UP000321807">
    <property type="component" value="Chromosome"/>
</dbReference>
<reference evidence="1 2" key="1">
    <citation type="submission" date="2019-08" db="EMBL/GenBank/DDBJ databases">
        <title>Complete genome sequence of Rhodanobacter glycinis strain T01E-68 isolated from tomato root.</title>
        <authorList>
            <person name="Weon H.-Y."/>
            <person name="Lee S.A."/>
        </authorList>
    </citation>
    <scope>NUCLEOTIDE SEQUENCE [LARGE SCALE GENOMIC DNA]</scope>
    <source>
        <strain evidence="1 2">T01E-68</strain>
    </source>
</reference>
<accession>A0A5B9E145</accession>
<sequence>MTETISPHQSMRTLSHWKHLLEAPLTINCPLMKITGPDFEPPVFIGAGQIHIRSRTEMDFLMHATPRDSGDAFKKIVPAKKNSHNILDQFRLSATQYDGTEWNCGWVSVRLGETIGNVWQLSGPISSLMTIATGHFIAPTSSTEAIYTPKLRLPFSSMMTTSIQRNGVEVLRKTERGGKTVEAAGAQIDFFVDPELDATWAVATTSTDFFHPYAENWVSEPLCLLLGQLVFPRLVARNHGDKSDIWLRPSPPIKMDTLAASILQEDPLGAHGRFWEAYCQTLTMISCARDEDGSRNFEAHPLSRYYHEVIQATRGSDWTWCLTLASAVEGVAKLLIPEAERKSDYAPKTSKS</sequence>
<dbReference type="EMBL" id="CP042807">
    <property type="protein sequence ID" value="QEE25264.1"/>
    <property type="molecule type" value="Genomic_DNA"/>
</dbReference>
<gene>
    <name evidence="1" type="ORF">CS053_12760</name>
</gene>
<proteinExistence type="predicted"/>
<dbReference type="RefSeq" id="WP_147627707.1">
    <property type="nucleotide sequence ID" value="NZ_CP042807.1"/>
</dbReference>
<protein>
    <submittedName>
        <fullName evidence="1">Uncharacterized protein</fullName>
    </submittedName>
</protein>
<organism evidence="1 2">
    <name type="scientific">Rhodanobacter glycinis</name>
    <dbReference type="NCBI Taxonomy" id="582702"/>
    <lineage>
        <taxon>Bacteria</taxon>
        <taxon>Pseudomonadati</taxon>
        <taxon>Pseudomonadota</taxon>
        <taxon>Gammaproteobacteria</taxon>
        <taxon>Lysobacterales</taxon>
        <taxon>Rhodanobacteraceae</taxon>
        <taxon>Rhodanobacter</taxon>
    </lineage>
</organism>
<dbReference type="AlphaFoldDB" id="A0A5B9E145"/>
<dbReference type="KEGG" id="rgl:CS053_12760"/>
<evidence type="ECO:0000313" key="2">
    <source>
        <dbReference type="Proteomes" id="UP000321807"/>
    </source>
</evidence>